<organism evidence="7 8">
    <name type="scientific">Pyrus ussuriensis x Pyrus communis</name>
    <dbReference type="NCBI Taxonomy" id="2448454"/>
    <lineage>
        <taxon>Eukaryota</taxon>
        <taxon>Viridiplantae</taxon>
        <taxon>Streptophyta</taxon>
        <taxon>Embryophyta</taxon>
        <taxon>Tracheophyta</taxon>
        <taxon>Spermatophyta</taxon>
        <taxon>Magnoliopsida</taxon>
        <taxon>eudicotyledons</taxon>
        <taxon>Gunneridae</taxon>
        <taxon>Pentapetalae</taxon>
        <taxon>rosids</taxon>
        <taxon>fabids</taxon>
        <taxon>Rosales</taxon>
        <taxon>Rosaceae</taxon>
        <taxon>Amygdaloideae</taxon>
        <taxon>Maleae</taxon>
        <taxon>Pyrus</taxon>
    </lineage>
</organism>
<evidence type="ECO:0000256" key="1">
    <source>
        <dbReference type="ARBA" id="ARBA00004613"/>
    </source>
</evidence>
<dbReference type="PROSITE" id="PS51473">
    <property type="entry name" value="GNK2"/>
    <property type="match status" value="1"/>
</dbReference>
<dbReference type="Gene3D" id="3.30.430.20">
    <property type="entry name" value="Gnk2 domain, C-X8-C-X2-C motif"/>
    <property type="match status" value="1"/>
</dbReference>
<dbReference type="AlphaFoldDB" id="A0A5N5FJA6"/>
<keyword evidence="8" id="KW-1185">Reference proteome</keyword>
<feature type="domain" description="Gnk2-homologous" evidence="6">
    <location>
        <begin position="22"/>
        <end position="131"/>
    </location>
</feature>
<keyword evidence="4" id="KW-0677">Repeat</keyword>
<accession>A0A5N5FJA6</accession>
<dbReference type="OrthoDB" id="696781at2759"/>
<reference evidence="7 8" key="3">
    <citation type="submission" date="2019-11" db="EMBL/GenBank/DDBJ databases">
        <title>A de novo genome assembly of a pear dwarfing rootstock.</title>
        <authorList>
            <person name="Wang F."/>
            <person name="Wang J."/>
            <person name="Li S."/>
            <person name="Zhang Y."/>
            <person name="Fang M."/>
            <person name="Ma L."/>
            <person name="Zhao Y."/>
            <person name="Jiang S."/>
        </authorList>
    </citation>
    <scope>NUCLEOTIDE SEQUENCE [LARGE SCALE GENOMIC DNA]</scope>
    <source>
        <strain evidence="7">S2</strain>
        <tissue evidence="7">Leaf</tissue>
    </source>
</reference>
<dbReference type="CDD" id="cd23509">
    <property type="entry name" value="Gnk2-like"/>
    <property type="match status" value="1"/>
</dbReference>
<protein>
    <submittedName>
        <fullName evidence="7">Cysteine-rich repeat secretory protein 38-like</fullName>
    </submittedName>
</protein>
<dbReference type="Pfam" id="PF01657">
    <property type="entry name" value="Stress-antifung"/>
    <property type="match status" value="1"/>
</dbReference>
<name>A0A5N5FJA6_9ROSA</name>
<dbReference type="PANTHER" id="PTHR32411:SF43">
    <property type="entry name" value="CYSTEINE-RICH REPEAT SECRETORY PROTEIN 38"/>
    <property type="match status" value="1"/>
</dbReference>
<dbReference type="Proteomes" id="UP000327157">
    <property type="component" value="Chromosome 10"/>
</dbReference>
<comment type="caution">
    <text evidence="7">The sequence shown here is derived from an EMBL/GenBank/DDBJ whole genome shotgun (WGS) entry which is preliminary data.</text>
</comment>
<sequence length="134" mass="15005">MFFKSIPLGLLVRCPSRKGAIIWYDHCLLKYSDVSFFGQIDTNNRFYLYNVQEVENGTVFNKKVKELLSEVPLDTFTTLYGLAQCTRDLSGVDCKKCLDSAIGELPNCCNAKRGGRAVGGSCNVRFELYPIVST</sequence>
<evidence type="ECO:0000313" key="7">
    <source>
        <dbReference type="EMBL" id="KAB2603226.1"/>
    </source>
</evidence>
<dbReference type="InterPro" id="IPR002902">
    <property type="entry name" value="GNK2"/>
</dbReference>
<comment type="similarity">
    <text evidence="5">Belongs to the cysteine-rich repeat secretory protein family.</text>
</comment>
<evidence type="ECO:0000256" key="3">
    <source>
        <dbReference type="ARBA" id="ARBA00022729"/>
    </source>
</evidence>
<reference evidence="8" key="2">
    <citation type="submission" date="2019-10" db="EMBL/GenBank/DDBJ databases">
        <title>A de novo genome assembly of a pear dwarfing rootstock.</title>
        <authorList>
            <person name="Wang F."/>
            <person name="Wang J."/>
            <person name="Li S."/>
            <person name="Zhang Y."/>
            <person name="Fang M."/>
            <person name="Ma L."/>
            <person name="Zhao Y."/>
            <person name="Jiang S."/>
        </authorList>
    </citation>
    <scope>NUCLEOTIDE SEQUENCE [LARGE SCALE GENOMIC DNA]</scope>
</reference>
<keyword evidence="2" id="KW-0964">Secreted</keyword>
<reference evidence="7 8" key="1">
    <citation type="submission" date="2019-09" db="EMBL/GenBank/DDBJ databases">
        <authorList>
            <person name="Ou C."/>
        </authorList>
    </citation>
    <scope>NUCLEOTIDE SEQUENCE [LARGE SCALE GENOMIC DNA]</scope>
    <source>
        <strain evidence="7">S2</strain>
        <tissue evidence="7">Leaf</tissue>
    </source>
</reference>
<gene>
    <name evidence="7" type="ORF">D8674_004231</name>
</gene>
<dbReference type="GO" id="GO:0005576">
    <property type="term" value="C:extracellular region"/>
    <property type="evidence" value="ECO:0007669"/>
    <property type="project" value="UniProtKB-SubCell"/>
</dbReference>
<dbReference type="PANTHER" id="PTHR32411">
    <property type="entry name" value="CYSTEINE-RICH REPEAT SECRETORY PROTEIN 38-RELATED"/>
    <property type="match status" value="1"/>
</dbReference>
<evidence type="ECO:0000256" key="5">
    <source>
        <dbReference type="ARBA" id="ARBA00038515"/>
    </source>
</evidence>
<proteinExistence type="inferred from homology"/>
<evidence type="ECO:0000313" key="8">
    <source>
        <dbReference type="Proteomes" id="UP000327157"/>
    </source>
</evidence>
<dbReference type="InterPro" id="IPR050581">
    <property type="entry name" value="CRR_secretory_protein"/>
</dbReference>
<evidence type="ECO:0000256" key="4">
    <source>
        <dbReference type="ARBA" id="ARBA00022737"/>
    </source>
</evidence>
<dbReference type="EMBL" id="SMOL01000695">
    <property type="protein sequence ID" value="KAB2603226.1"/>
    <property type="molecule type" value="Genomic_DNA"/>
</dbReference>
<evidence type="ECO:0000259" key="6">
    <source>
        <dbReference type="PROSITE" id="PS51473"/>
    </source>
</evidence>
<comment type="subcellular location">
    <subcellularLocation>
        <location evidence="1">Secreted</location>
    </subcellularLocation>
</comment>
<evidence type="ECO:0000256" key="2">
    <source>
        <dbReference type="ARBA" id="ARBA00022525"/>
    </source>
</evidence>
<keyword evidence="3" id="KW-0732">Signal</keyword>
<dbReference type="InterPro" id="IPR038408">
    <property type="entry name" value="GNK2_sf"/>
</dbReference>